<dbReference type="PANTHER" id="PTHR30290:SF79">
    <property type="entry name" value="DIPEPTIDE-BINDING PROTEIN DPPE"/>
    <property type="match status" value="1"/>
</dbReference>
<dbReference type="PANTHER" id="PTHR30290">
    <property type="entry name" value="PERIPLASMIC BINDING COMPONENT OF ABC TRANSPORTER"/>
    <property type="match status" value="1"/>
</dbReference>
<dbReference type="STRING" id="36849.OXPF_04100"/>
<dbReference type="GO" id="GO:0043190">
    <property type="term" value="C:ATP-binding cassette (ABC) transporter complex"/>
    <property type="evidence" value="ECO:0007669"/>
    <property type="project" value="InterPro"/>
</dbReference>
<evidence type="ECO:0000256" key="2">
    <source>
        <dbReference type="ARBA" id="ARBA00005695"/>
    </source>
</evidence>
<feature type="chain" id="PRO_5039647165" evidence="5">
    <location>
        <begin position="23"/>
        <end position="531"/>
    </location>
</feature>
<dbReference type="FunFam" id="3.10.105.10:FF:000001">
    <property type="entry name" value="Oligopeptide ABC transporter, oligopeptide-binding protein"/>
    <property type="match status" value="1"/>
</dbReference>
<keyword evidence="8" id="KW-1185">Reference proteome</keyword>
<gene>
    <name evidence="7" type="primary">oppA_1</name>
    <name evidence="7" type="ORF">OXPF_04100</name>
</gene>
<evidence type="ECO:0000256" key="1">
    <source>
        <dbReference type="ARBA" id="ARBA00004196"/>
    </source>
</evidence>
<feature type="signal peptide" evidence="5">
    <location>
        <begin position="1"/>
        <end position="22"/>
    </location>
</feature>
<dbReference type="PROSITE" id="PS51257">
    <property type="entry name" value="PROKAR_LIPOPROTEIN"/>
    <property type="match status" value="1"/>
</dbReference>
<sequence>MKKIFKIMAFSLILCTSLSATGCLNTNYFGKQTLSYNLGAKPVSLDPALCSETSDSNIILANFEGLMKLDSNNKAVPGIASSYSQQSDTKYIFNLRNAFWSDGKSVTARDFEYAWKRALSFETAASYAYQLFCIKNGENYNKRKTLSTDVGVRAIDDNTLEVVLEYPTPYFLEMLAQPIFMPVREDIIKQYSDEWTESPQKYIGNGPFKMISLGDKIEFTRNEYYYDAENVKLNILTFNIEENSNISLQDWEAGTVDIVENPPVSEISRLKSENKLMVEPYLGTYFYAFNTNKEPLNDKRVRKALSFAINRNEIIEFTAMNEVLPAAAYVPRGIPDVNDEDFRDVGGKYLNPDGQISNAKKLLSDAGYPDGKGFPALTLIYNNTNNHAQIAQAIKDMLKTNLNVDVSLKALGWEEFADNRKRGNYEISRYGWIADYVDSLSFLELFVSEGENNETFYSNKEYDALIMKARKEADLEKRMEYLHNAENMLMDDMPILPVFFYTNTMLINSKVKGIIKSPLGHMYFDRAYIGD</sequence>
<dbReference type="InterPro" id="IPR039424">
    <property type="entry name" value="SBP_5"/>
</dbReference>
<evidence type="ECO:0000313" key="8">
    <source>
        <dbReference type="Proteomes" id="UP000050326"/>
    </source>
</evidence>
<dbReference type="GO" id="GO:0015833">
    <property type="term" value="P:peptide transport"/>
    <property type="evidence" value="ECO:0007669"/>
    <property type="project" value="TreeGrafter"/>
</dbReference>
<keyword evidence="4 5" id="KW-0732">Signal</keyword>
<dbReference type="Gene3D" id="3.10.105.10">
    <property type="entry name" value="Dipeptide-binding Protein, Domain 3"/>
    <property type="match status" value="1"/>
</dbReference>
<dbReference type="PATRIC" id="fig|36849.3.peg.445"/>
<name>A0A0P8WDX7_9CLOT</name>
<accession>A0A0P8WDX7</accession>
<dbReference type="EMBL" id="LKET01000016">
    <property type="protein sequence ID" value="KPU45942.1"/>
    <property type="molecule type" value="Genomic_DNA"/>
</dbReference>
<dbReference type="OrthoDB" id="9801912at2"/>
<evidence type="ECO:0000256" key="5">
    <source>
        <dbReference type="SAM" id="SignalP"/>
    </source>
</evidence>
<evidence type="ECO:0000256" key="3">
    <source>
        <dbReference type="ARBA" id="ARBA00022448"/>
    </source>
</evidence>
<dbReference type="GO" id="GO:1904680">
    <property type="term" value="F:peptide transmembrane transporter activity"/>
    <property type="evidence" value="ECO:0007669"/>
    <property type="project" value="TreeGrafter"/>
</dbReference>
<protein>
    <submittedName>
        <fullName evidence="7">Oligopeptide-binding protein OppA</fullName>
    </submittedName>
</protein>
<evidence type="ECO:0000313" key="7">
    <source>
        <dbReference type="EMBL" id="KPU45942.1"/>
    </source>
</evidence>
<comment type="subcellular location">
    <subcellularLocation>
        <location evidence="1">Cell envelope</location>
    </subcellularLocation>
</comment>
<dbReference type="RefSeq" id="WP_054873558.1">
    <property type="nucleotide sequence ID" value="NZ_LKET01000016.1"/>
</dbReference>
<proteinExistence type="inferred from homology"/>
<reference evidence="7 8" key="1">
    <citation type="submission" date="2015-09" db="EMBL/GenBank/DDBJ databases">
        <title>Genome sequence of Oxobacter pfennigii DSM 3222.</title>
        <authorList>
            <person name="Poehlein A."/>
            <person name="Bengelsdorf F.R."/>
            <person name="Schiel-Bengelsdorf B."/>
            <person name="Duerre P."/>
            <person name="Daniel R."/>
        </authorList>
    </citation>
    <scope>NUCLEOTIDE SEQUENCE [LARGE SCALE GENOMIC DNA]</scope>
    <source>
        <strain evidence="7 8">DSM 3222</strain>
    </source>
</reference>
<dbReference type="Proteomes" id="UP000050326">
    <property type="component" value="Unassembled WGS sequence"/>
</dbReference>
<organism evidence="7 8">
    <name type="scientific">Oxobacter pfennigii</name>
    <dbReference type="NCBI Taxonomy" id="36849"/>
    <lineage>
        <taxon>Bacteria</taxon>
        <taxon>Bacillati</taxon>
        <taxon>Bacillota</taxon>
        <taxon>Clostridia</taxon>
        <taxon>Eubacteriales</taxon>
        <taxon>Clostridiaceae</taxon>
        <taxon>Oxobacter</taxon>
    </lineage>
</organism>
<dbReference type="Gene3D" id="3.90.76.10">
    <property type="entry name" value="Dipeptide-binding Protein, Domain 1"/>
    <property type="match status" value="1"/>
</dbReference>
<evidence type="ECO:0000256" key="4">
    <source>
        <dbReference type="ARBA" id="ARBA00022729"/>
    </source>
</evidence>
<dbReference type="GO" id="GO:0030288">
    <property type="term" value="C:outer membrane-bounded periplasmic space"/>
    <property type="evidence" value="ECO:0007669"/>
    <property type="project" value="UniProtKB-ARBA"/>
</dbReference>
<dbReference type="PIRSF" id="PIRSF002741">
    <property type="entry name" value="MppA"/>
    <property type="match status" value="1"/>
</dbReference>
<evidence type="ECO:0000259" key="6">
    <source>
        <dbReference type="Pfam" id="PF00496"/>
    </source>
</evidence>
<dbReference type="Gene3D" id="3.40.190.10">
    <property type="entry name" value="Periplasmic binding protein-like II"/>
    <property type="match status" value="1"/>
</dbReference>
<dbReference type="FunFam" id="3.90.76.10:FF:000001">
    <property type="entry name" value="Oligopeptide ABC transporter substrate-binding protein"/>
    <property type="match status" value="1"/>
</dbReference>
<dbReference type="Pfam" id="PF00496">
    <property type="entry name" value="SBP_bac_5"/>
    <property type="match status" value="1"/>
</dbReference>
<dbReference type="AlphaFoldDB" id="A0A0P8WDX7"/>
<dbReference type="InterPro" id="IPR000914">
    <property type="entry name" value="SBP_5_dom"/>
</dbReference>
<keyword evidence="3" id="KW-0813">Transport</keyword>
<comment type="caution">
    <text evidence="7">The sequence shown here is derived from an EMBL/GenBank/DDBJ whole genome shotgun (WGS) entry which is preliminary data.</text>
</comment>
<dbReference type="CDD" id="cd08504">
    <property type="entry name" value="PBP2_OppA"/>
    <property type="match status" value="1"/>
</dbReference>
<dbReference type="InterPro" id="IPR030678">
    <property type="entry name" value="Peptide/Ni-bd"/>
</dbReference>
<dbReference type="SUPFAM" id="SSF53850">
    <property type="entry name" value="Periplasmic binding protein-like II"/>
    <property type="match status" value="1"/>
</dbReference>
<comment type="similarity">
    <text evidence="2">Belongs to the bacterial solute-binding protein 5 family.</text>
</comment>
<feature type="domain" description="Solute-binding protein family 5" evidence="6">
    <location>
        <begin position="75"/>
        <end position="453"/>
    </location>
</feature>